<dbReference type="OMA" id="HEIDAKC"/>
<accession>D8PUN8</accession>
<sequence>MAPRKPIPFEVSTEAPYALALLTEYTHTLDSLPVDLSRNFADLRELDAVLSSSMASITAKITQLVALLENPTAARADRLYLLSDLAEEAKRLKLGGEDKIRVACQAADNLKAHMHHLRTLTERVPGFDARMLVRKTSFPHVNPRRFHPYMNEHGRRRNPRSSLVVNGDVDGNPFRPRHAEHASPRKDRVAELKRANGRAKTHRAASPSDTMIDITDHAPPLSVSRSAGPSTNGARRPARSSHRESVQPSEIRSVRSHMDDYVLPGDSISAQLPAMRSPSPMAEDDGHDADPKQLYCICRGPSSGTMIACDGPNCPTEWFHLTCVGLTEEPAEDDKWYCDDCAAKRKRAQRGAIKKRNGAGRGR</sequence>
<dbReference type="GO" id="GO:0008270">
    <property type="term" value="F:zinc ion binding"/>
    <property type="evidence" value="ECO:0007669"/>
    <property type="project" value="UniProtKB-KW"/>
</dbReference>
<feature type="binding site" evidence="9">
    <location>
        <position position="314"/>
    </location>
    <ligand>
        <name>Zn(2+)</name>
        <dbReference type="ChEBI" id="CHEBI:29105"/>
        <label>2</label>
    </ligand>
</feature>
<dbReference type="InterPro" id="IPR001965">
    <property type="entry name" value="Znf_PHD"/>
</dbReference>
<feature type="binding site" evidence="9">
    <location>
        <position position="296"/>
    </location>
    <ligand>
        <name>Zn(2+)</name>
        <dbReference type="ChEBI" id="CHEBI:29105"/>
        <label>1</label>
    </ligand>
</feature>
<evidence type="ECO:0000256" key="4">
    <source>
        <dbReference type="ARBA" id="ARBA00022771"/>
    </source>
</evidence>
<evidence type="ECO:0000256" key="6">
    <source>
        <dbReference type="ARBA" id="ARBA00022853"/>
    </source>
</evidence>
<dbReference type="RefSeq" id="XP_003036344.1">
    <property type="nucleotide sequence ID" value="XM_003036298.1"/>
</dbReference>
<organism evidence="15">
    <name type="scientific">Schizophyllum commune (strain H4-8 / FGSC 9210)</name>
    <name type="common">Split gill fungus</name>
    <dbReference type="NCBI Taxonomy" id="578458"/>
    <lineage>
        <taxon>Eukaryota</taxon>
        <taxon>Fungi</taxon>
        <taxon>Dikarya</taxon>
        <taxon>Basidiomycota</taxon>
        <taxon>Agaricomycotina</taxon>
        <taxon>Agaricomycetes</taxon>
        <taxon>Agaricomycetidae</taxon>
        <taxon>Agaricales</taxon>
        <taxon>Schizophyllaceae</taxon>
        <taxon>Schizophyllum</taxon>
    </lineage>
</organism>
<protein>
    <recommendedName>
        <fullName evidence="11">Chromatin modification-related protein</fullName>
    </recommendedName>
</protein>
<dbReference type="SUPFAM" id="SSF57903">
    <property type="entry name" value="FYVE/PHD zinc finger"/>
    <property type="match status" value="1"/>
</dbReference>
<feature type="binding site" evidence="9">
    <location>
        <position position="298"/>
    </location>
    <ligand>
        <name>Zn(2+)</name>
        <dbReference type="ChEBI" id="CHEBI:29105"/>
        <label>1</label>
    </ligand>
</feature>
<dbReference type="CDD" id="cd16859">
    <property type="entry name" value="ING_ING4_5"/>
    <property type="match status" value="1"/>
</dbReference>
<comment type="subunit">
    <text evidence="11">Component of an histone acetyltransferase complex. Interacts with H3K4me3 and to a lesser extent with H3K4me2.</text>
</comment>
<evidence type="ECO:0000256" key="9">
    <source>
        <dbReference type="PIRSR" id="PIRSR628651-51"/>
    </source>
</evidence>
<evidence type="ECO:0000256" key="3">
    <source>
        <dbReference type="ARBA" id="ARBA00022723"/>
    </source>
</evidence>
<dbReference type="HOGENOM" id="CLU_006204_2_1_1"/>
<dbReference type="Gene3D" id="3.30.40.10">
    <property type="entry name" value="Zinc/RING finger domain, C3HC4 (zinc finger)"/>
    <property type="match status" value="1"/>
</dbReference>
<dbReference type="SMART" id="SM01408">
    <property type="entry name" value="ING"/>
    <property type="match status" value="1"/>
</dbReference>
<evidence type="ECO:0000256" key="8">
    <source>
        <dbReference type="PIRSR" id="PIRSR628651-50"/>
    </source>
</evidence>
<feature type="binding site" evidence="9">
    <location>
        <position position="309"/>
    </location>
    <ligand>
        <name>Zn(2+)</name>
        <dbReference type="ChEBI" id="CHEBI:29105"/>
        <label>2</label>
    </ligand>
</feature>
<dbReference type="GO" id="GO:0005634">
    <property type="term" value="C:nucleus"/>
    <property type="evidence" value="ECO:0007669"/>
    <property type="project" value="UniProtKB-SubCell"/>
</dbReference>
<dbReference type="InParanoid" id="D8PUN8"/>
<gene>
    <name evidence="14" type="ORF">SCHCODRAFT_233026</name>
</gene>
<feature type="site" description="Histone H3K4me3 binding" evidence="8">
    <location>
        <position position="306"/>
    </location>
</feature>
<comment type="function">
    <text evidence="11">Component of an histone acetyltransferase complex.</text>
</comment>
<dbReference type="FunCoup" id="D8PUN8">
    <property type="interactions" value="114"/>
</dbReference>
<dbReference type="Pfam" id="PF12998">
    <property type="entry name" value="ING"/>
    <property type="match status" value="1"/>
</dbReference>
<feature type="binding site" evidence="9">
    <location>
        <position position="323"/>
    </location>
    <ligand>
        <name>Zn(2+)</name>
        <dbReference type="ChEBI" id="CHEBI:29105"/>
        <label>1</label>
    </ligand>
</feature>
<keyword evidence="6 11" id="KW-0156">Chromatin regulator</keyword>
<dbReference type="InterPro" id="IPR013083">
    <property type="entry name" value="Znf_RING/FYVE/PHD"/>
</dbReference>
<evidence type="ECO:0000313" key="14">
    <source>
        <dbReference type="EMBL" id="EFJ01442.1"/>
    </source>
</evidence>
<evidence type="ECO:0000256" key="1">
    <source>
        <dbReference type="ARBA" id="ARBA00004123"/>
    </source>
</evidence>
<dbReference type="InterPro" id="IPR011011">
    <property type="entry name" value="Znf_FYVE_PHD"/>
</dbReference>
<feature type="binding site" evidence="9">
    <location>
        <position position="338"/>
    </location>
    <ligand>
        <name>Zn(2+)</name>
        <dbReference type="ChEBI" id="CHEBI:29105"/>
        <label>2</label>
    </ligand>
</feature>
<dbReference type="KEGG" id="scm:SCHCO_02604026"/>
<dbReference type="EMBL" id="GL377303">
    <property type="protein sequence ID" value="EFJ01442.1"/>
    <property type="molecule type" value="Genomic_DNA"/>
</dbReference>
<feature type="site" description="Histone H3K4me3 binding" evidence="8">
    <location>
        <position position="318"/>
    </location>
</feature>
<keyword evidence="15" id="KW-1185">Reference proteome</keyword>
<feature type="site" description="Histone H3K4me3 binding" evidence="8">
    <location>
        <position position="310"/>
    </location>
</feature>
<dbReference type="GO" id="GO:0006355">
    <property type="term" value="P:regulation of DNA-templated transcription"/>
    <property type="evidence" value="ECO:0007669"/>
    <property type="project" value="TreeGrafter"/>
</dbReference>
<dbReference type="CDD" id="cd15505">
    <property type="entry name" value="PHD_ING"/>
    <property type="match status" value="1"/>
</dbReference>
<dbReference type="VEuPathDB" id="FungiDB:SCHCODRAFT_02604026"/>
<dbReference type="PROSITE" id="PS50016">
    <property type="entry name" value="ZF_PHD_2"/>
    <property type="match status" value="1"/>
</dbReference>
<dbReference type="GO" id="GO:0006325">
    <property type="term" value="P:chromatin organization"/>
    <property type="evidence" value="ECO:0007669"/>
    <property type="project" value="UniProtKB-KW"/>
</dbReference>
<evidence type="ECO:0000256" key="7">
    <source>
        <dbReference type="ARBA" id="ARBA00023242"/>
    </source>
</evidence>
<dbReference type="OrthoDB" id="2505961at2759"/>
<dbReference type="STRING" id="578458.D8PUN8"/>
<dbReference type="InterPro" id="IPR019786">
    <property type="entry name" value="Zinc_finger_PHD-type_CS"/>
</dbReference>
<keyword evidence="7 11" id="KW-0539">Nucleus</keyword>
<evidence type="ECO:0000259" key="13">
    <source>
        <dbReference type="PROSITE" id="PS50016"/>
    </source>
</evidence>
<dbReference type="PANTHER" id="PTHR10333">
    <property type="entry name" value="INHIBITOR OF GROWTH PROTEIN"/>
    <property type="match status" value="1"/>
</dbReference>
<dbReference type="InterPro" id="IPR019787">
    <property type="entry name" value="Znf_PHD-finger"/>
</dbReference>
<reference evidence="14 15" key="1">
    <citation type="journal article" date="2010" name="Nat. Biotechnol.">
        <title>Genome sequence of the model mushroom Schizophyllum commune.</title>
        <authorList>
            <person name="Ohm R.A."/>
            <person name="de Jong J.F."/>
            <person name="Lugones L.G."/>
            <person name="Aerts A."/>
            <person name="Kothe E."/>
            <person name="Stajich J.E."/>
            <person name="de Vries R.P."/>
            <person name="Record E."/>
            <person name="Levasseur A."/>
            <person name="Baker S.E."/>
            <person name="Bartholomew K.A."/>
            <person name="Coutinho P.M."/>
            <person name="Erdmann S."/>
            <person name="Fowler T.J."/>
            <person name="Gathman A.C."/>
            <person name="Lombard V."/>
            <person name="Henrissat B."/>
            <person name="Knabe N."/>
            <person name="Kuees U."/>
            <person name="Lilly W.W."/>
            <person name="Lindquist E."/>
            <person name="Lucas S."/>
            <person name="Magnuson J.K."/>
            <person name="Piumi F."/>
            <person name="Raudaskoski M."/>
            <person name="Salamov A."/>
            <person name="Schmutz J."/>
            <person name="Schwarze F.W.M.R."/>
            <person name="vanKuyk P.A."/>
            <person name="Horton J.S."/>
            <person name="Grigoriev I.V."/>
            <person name="Woesten H.A.B."/>
        </authorList>
    </citation>
    <scope>NUCLEOTIDE SEQUENCE [LARGE SCALE GENOMIC DNA]</scope>
    <source>
        <strain evidence="15">H4-8 / FGSC 9210</strain>
    </source>
</reference>
<dbReference type="GeneID" id="9594949"/>
<dbReference type="Proteomes" id="UP000007431">
    <property type="component" value="Unassembled WGS sequence"/>
</dbReference>
<feature type="binding site" evidence="9">
    <location>
        <position position="341"/>
    </location>
    <ligand>
        <name>Zn(2+)</name>
        <dbReference type="ChEBI" id="CHEBI:29105"/>
        <label>2</label>
    </ligand>
</feature>
<dbReference type="InterPro" id="IPR028651">
    <property type="entry name" value="ING_fam"/>
</dbReference>
<dbReference type="PANTHER" id="PTHR10333:SF42">
    <property type="entry name" value="INHIBITOR OF GROWTH PROTEIN 5"/>
    <property type="match status" value="1"/>
</dbReference>
<comment type="domain">
    <text evidence="11">The PHD-type zinc finger mediates the binding to H3K4me3.</text>
</comment>
<keyword evidence="5 9" id="KW-0862">Zinc</keyword>
<dbReference type="InterPro" id="IPR024610">
    <property type="entry name" value="ING_N_histone-binding"/>
</dbReference>
<name>D8PUN8_SCHCM</name>
<dbReference type="eggNOG" id="KOG1973">
    <property type="taxonomic scope" value="Eukaryota"/>
</dbReference>
<evidence type="ECO:0000313" key="15">
    <source>
        <dbReference type="Proteomes" id="UP000007431"/>
    </source>
</evidence>
<comment type="similarity">
    <text evidence="2 11">Belongs to the ING family.</text>
</comment>
<dbReference type="Gene3D" id="6.10.140.1740">
    <property type="match status" value="1"/>
</dbReference>
<dbReference type="PROSITE" id="PS01359">
    <property type="entry name" value="ZF_PHD_1"/>
    <property type="match status" value="1"/>
</dbReference>
<comment type="subcellular location">
    <subcellularLocation>
        <location evidence="1 11">Nucleus</location>
    </subcellularLocation>
</comment>
<proteinExistence type="inferred from homology"/>
<feature type="region of interest" description="Disordered" evidence="12">
    <location>
        <begin position="144"/>
        <end position="265"/>
    </location>
</feature>
<evidence type="ECO:0000256" key="2">
    <source>
        <dbReference type="ARBA" id="ARBA00010210"/>
    </source>
</evidence>
<evidence type="ECO:0000256" key="5">
    <source>
        <dbReference type="ARBA" id="ARBA00022833"/>
    </source>
</evidence>
<feature type="binding site" evidence="9">
    <location>
        <position position="320"/>
    </location>
    <ligand>
        <name>Zn(2+)</name>
        <dbReference type="ChEBI" id="CHEBI:29105"/>
        <label>1</label>
    </ligand>
</feature>
<dbReference type="Pfam" id="PF00628">
    <property type="entry name" value="PHD"/>
    <property type="match status" value="1"/>
</dbReference>
<evidence type="ECO:0000256" key="10">
    <source>
        <dbReference type="PROSITE-ProRule" id="PRU00146"/>
    </source>
</evidence>
<dbReference type="GO" id="GO:0000785">
    <property type="term" value="C:chromatin"/>
    <property type="evidence" value="ECO:0007669"/>
    <property type="project" value="UniProtKB-ARBA"/>
</dbReference>
<dbReference type="AlphaFoldDB" id="D8PUN8"/>
<feature type="compositionally biased region" description="Polar residues" evidence="12">
    <location>
        <begin position="223"/>
        <end position="233"/>
    </location>
</feature>
<feature type="site" description="Histone H3K4me3 binding" evidence="8">
    <location>
        <position position="295"/>
    </location>
</feature>
<feature type="domain" description="PHD-type" evidence="13">
    <location>
        <begin position="293"/>
        <end position="344"/>
    </location>
</feature>
<evidence type="ECO:0000256" key="12">
    <source>
        <dbReference type="SAM" id="MobiDB-lite"/>
    </source>
</evidence>
<feature type="compositionally biased region" description="Basic and acidic residues" evidence="12">
    <location>
        <begin position="177"/>
        <end position="194"/>
    </location>
</feature>
<dbReference type="SMART" id="SM00249">
    <property type="entry name" value="PHD"/>
    <property type="match status" value="1"/>
</dbReference>
<evidence type="ECO:0000256" key="11">
    <source>
        <dbReference type="RuleBase" id="RU361213"/>
    </source>
</evidence>
<keyword evidence="3 9" id="KW-0479">Metal-binding</keyword>
<keyword evidence="4 10" id="KW-0863">Zinc-finger</keyword>